<keyword evidence="13" id="KW-1185">Reference proteome</keyword>
<dbReference type="PANTHER" id="PTHR46630">
    <property type="entry name" value="TETRATRICOPEPTIDE REPEAT PROTEIN 29"/>
    <property type="match status" value="1"/>
</dbReference>
<feature type="repeat" description="TPR" evidence="8">
    <location>
        <begin position="147"/>
        <end position="180"/>
    </location>
</feature>
<keyword evidence="10" id="KW-0472">Membrane</keyword>
<dbReference type="SMART" id="SM00028">
    <property type="entry name" value="TPR"/>
    <property type="match status" value="5"/>
</dbReference>
<dbReference type="SUPFAM" id="SSF55874">
    <property type="entry name" value="ATPase domain of HSP90 chaperone/DNA topoisomerase II/histidine kinase"/>
    <property type="match status" value="1"/>
</dbReference>
<comment type="similarity">
    <text evidence="7">Belongs to the Rap family.</text>
</comment>
<keyword evidence="10" id="KW-0812">Transmembrane</keyword>
<evidence type="ECO:0000256" key="2">
    <source>
        <dbReference type="ARBA" id="ARBA00004496"/>
    </source>
</evidence>
<keyword evidence="10" id="KW-1133">Transmembrane helix</keyword>
<dbReference type="InterPro" id="IPR036890">
    <property type="entry name" value="HATPase_C_sf"/>
</dbReference>
<comment type="caution">
    <text evidence="12">The sequence shown here is derived from an EMBL/GenBank/DDBJ whole genome shotgun (WGS) entry which is preliminary data.</text>
</comment>
<keyword evidence="4" id="KW-0963">Cytoplasm</keyword>
<feature type="repeat" description="TPR" evidence="8">
    <location>
        <begin position="107"/>
        <end position="140"/>
    </location>
</feature>
<dbReference type="Proteomes" id="UP000642920">
    <property type="component" value="Unassembled WGS sequence"/>
</dbReference>
<dbReference type="Pfam" id="PF13424">
    <property type="entry name" value="TPR_12"/>
    <property type="match status" value="2"/>
</dbReference>
<evidence type="ECO:0000256" key="7">
    <source>
        <dbReference type="ARBA" id="ARBA00038253"/>
    </source>
</evidence>
<gene>
    <name evidence="12" type="ORF">JKP34_04875</name>
</gene>
<dbReference type="SUPFAM" id="SSF47384">
    <property type="entry name" value="Homodimeric domain of signal transducing histidine kinase"/>
    <property type="match status" value="1"/>
</dbReference>
<evidence type="ECO:0000256" key="4">
    <source>
        <dbReference type="ARBA" id="ARBA00022490"/>
    </source>
</evidence>
<keyword evidence="6 8" id="KW-0802">TPR repeat</keyword>
<comment type="subcellular location">
    <subcellularLocation>
        <location evidence="2">Cytoplasm</location>
    </subcellularLocation>
</comment>
<keyword evidence="5" id="KW-0677">Repeat</keyword>
<evidence type="ECO:0000256" key="1">
    <source>
        <dbReference type="ARBA" id="ARBA00000085"/>
    </source>
</evidence>
<keyword evidence="12" id="KW-0418">Kinase</keyword>
<dbReference type="PROSITE" id="PS50005">
    <property type="entry name" value="TPR"/>
    <property type="match status" value="2"/>
</dbReference>
<evidence type="ECO:0000256" key="9">
    <source>
        <dbReference type="SAM" id="Coils"/>
    </source>
</evidence>
<dbReference type="InterPro" id="IPR005467">
    <property type="entry name" value="His_kinase_dom"/>
</dbReference>
<dbReference type="SMART" id="SM00388">
    <property type="entry name" value="HisKA"/>
    <property type="match status" value="1"/>
</dbReference>
<dbReference type="Gene3D" id="3.30.565.10">
    <property type="entry name" value="Histidine kinase-like ATPase, C-terminal domain"/>
    <property type="match status" value="1"/>
</dbReference>
<dbReference type="GO" id="GO:0005737">
    <property type="term" value="C:cytoplasm"/>
    <property type="evidence" value="ECO:0007669"/>
    <property type="project" value="UniProtKB-SubCell"/>
</dbReference>
<evidence type="ECO:0000256" key="6">
    <source>
        <dbReference type="ARBA" id="ARBA00022803"/>
    </source>
</evidence>
<dbReference type="InterPro" id="IPR011990">
    <property type="entry name" value="TPR-like_helical_dom_sf"/>
</dbReference>
<dbReference type="GO" id="GO:0000155">
    <property type="term" value="F:phosphorelay sensor kinase activity"/>
    <property type="evidence" value="ECO:0007669"/>
    <property type="project" value="InterPro"/>
</dbReference>
<dbReference type="PROSITE" id="PS50109">
    <property type="entry name" value="HIS_KIN"/>
    <property type="match status" value="1"/>
</dbReference>
<dbReference type="InterPro" id="IPR003661">
    <property type="entry name" value="HisK_dim/P_dom"/>
</dbReference>
<sequence length="709" mass="81592">MVISFAKAQNKTDSLRRELRKKSGSERVDILNKLTIDSWLNYPDIAEQYAKEALFLARASGDSTKISKSLRLLGGVFLYQGFALEALDYNKQSLAIALSIKDSALINSSLNNIGFTYFNLNNYQSALEYLLRSLKVKELTGDEYGMEHTLNNIGLIYQRAKNHQKALSYFERGYQQAIKNDNNDLQIYSLNNSARSYIAQKRINKAKETLKKSLKIGKTTDNNIWKAVTLMEIGEIQFIENNYDSALDLLNKAITKQTAINDRKGLAKSHTLEAKIYLAQKNYDPVVKHLNKSDSLAKISNASEITLSNYIVYKELFLALNNFSRANEYVEMYLNKRDSLYTQVLDRNLSLIPGKLQEEENRIKFQDAEMQLKSERFQNLIYISFIILILPFSILLFMLYRRNKKINHSLEKQNDTIEAQKEEIETQKEYMEENFRELEIAKNLISNQRDELEVLNKQLEGKVDASTTELKKVNESLKATSLELDNFIYKSSHDIKGPLVRLMGICSLALKDITDEKSLDYFIMLDKATKRLNFIIDELKLISELNAKVIEVSRIPFDEIIEECKSEIAYIENISSINIKVDKQESIQLLSDIELVRLIIFNLLQNSFQILKSEQIADKEVMLSLFEEEDRVIIKLDLLHLKLRVEEISQLIDSLSKANKEFNNLSIGLYTIILCLNKLNGAFELKSGESGNTIFEVHIPKTEAINLQR</sequence>
<evidence type="ECO:0000256" key="3">
    <source>
        <dbReference type="ARBA" id="ARBA00012438"/>
    </source>
</evidence>
<proteinExistence type="inferred from homology"/>
<evidence type="ECO:0000259" key="11">
    <source>
        <dbReference type="PROSITE" id="PS50109"/>
    </source>
</evidence>
<dbReference type="SUPFAM" id="SSF48452">
    <property type="entry name" value="TPR-like"/>
    <property type="match status" value="2"/>
</dbReference>
<dbReference type="InterPro" id="IPR019734">
    <property type="entry name" value="TPR_rpt"/>
</dbReference>
<dbReference type="EMBL" id="JAERQG010000001">
    <property type="protein sequence ID" value="MBL0764576.1"/>
    <property type="molecule type" value="Genomic_DNA"/>
</dbReference>
<dbReference type="RefSeq" id="WP_201918276.1">
    <property type="nucleotide sequence ID" value="NZ_JAERQG010000001.1"/>
</dbReference>
<keyword evidence="9" id="KW-0175">Coiled coil</keyword>
<comment type="catalytic activity">
    <reaction evidence="1">
        <text>ATP + protein L-histidine = ADP + protein N-phospho-L-histidine.</text>
        <dbReference type="EC" id="2.7.13.3"/>
    </reaction>
</comment>
<accession>A0A937A920</accession>
<protein>
    <recommendedName>
        <fullName evidence="3">histidine kinase</fullName>
        <ecNumber evidence="3">2.7.13.3</ecNumber>
    </recommendedName>
</protein>
<dbReference type="InterPro" id="IPR051476">
    <property type="entry name" value="Bac_ResReg_Asp_Phosphatase"/>
</dbReference>
<feature type="transmembrane region" description="Helical" evidence="10">
    <location>
        <begin position="380"/>
        <end position="400"/>
    </location>
</feature>
<feature type="domain" description="Histidine kinase" evidence="11">
    <location>
        <begin position="490"/>
        <end position="703"/>
    </location>
</feature>
<dbReference type="EC" id="2.7.13.3" evidence="3"/>
<keyword evidence="12" id="KW-0808">Transferase</keyword>
<evidence type="ECO:0000313" key="12">
    <source>
        <dbReference type="EMBL" id="MBL0764576.1"/>
    </source>
</evidence>
<dbReference type="AlphaFoldDB" id="A0A937A920"/>
<name>A0A937A920_9BACT</name>
<dbReference type="InterPro" id="IPR036097">
    <property type="entry name" value="HisK_dim/P_sf"/>
</dbReference>
<evidence type="ECO:0000256" key="5">
    <source>
        <dbReference type="ARBA" id="ARBA00022737"/>
    </source>
</evidence>
<dbReference type="Gene3D" id="1.25.40.10">
    <property type="entry name" value="Tetratricopeptide repeat domain"/>
    <property type="match status" value="2"/>
</dbReference>
<reference evidence="12" key="1">
    <citation type="submission" date="2021-01" db="EMBL/GenBank/DDBJ databases">
        <title>Marivirga sp. nov., isolated from intertidal surface sediments.</title>
        <authorList>
            <person name="Zhang M."/>
        </authorList>
    </citation>
    <scope>NUCLEOTIDE SEQUENCE</scope>
    <source>
        <strain evidence="12">SM1354</strain>
    </source>
</reference>
<feature type="coiled-coil region" evidence="9">
    <location>
        <begin position="403"/>
        <end position="476"/>
    </location>
</feature>
<organism evidence="12 13">
    <name type="scientific">Marivirga atlantica</name>
    <dbReference type="NCBI Taxonomy" id="1548457"/>
    <lineage>
        <taxon>Bacteria</taxon>
        <taxon>Pseudomonadati</taxon>
        <taxon>Bacteroidota</taxon>
        <taxon>Cytophagia</taxon>
        <taxon>Cytophagales</taxon>
        <taxon>Marivirgaceae</taxon>
        <taxon>Marivirga</taxon>
    </lineage>
</organism>
<evidence type="ECO:0000256" key="10">
    <source>
        <dbReference type="SAM" id="Phobius"/>
    </source>
</evidence>
<dbReference type="PANTHER" id="PTHR46630:SF1">
    <property type="entry name" value="TETRATRICOPEPTIDE REPEAT PROTEIN 29"/>
    <property type="match status" value="1"/>
</dbReference>
<dbReference type="Gene3D" id="1.10.287.130">
    <property type="match status" value="1"/>
</dbReference>
<evidence type="ECO:0000313" key="13">
    <source>
        <dbReference type="Proteomes" id="UP000642920"/>
    </source>
</evidence>
<evidence type="ECO:0000256" key="8">
    <source>
        <dbReference type="PROSITE-ProRule" id="PRU00339"/>
    </source>
</evidence>